<accession>A0AA43XJA4</accession>
<keyword evidence="1" id="KW-0472">Membrane</keyword>
<evidence type="ECO:0000313" key="3">
    <source>
        <dbReference type="Proteomes" id="UP000449710"/>
    </source>
</evidence>
<dbReference type="EMBL" id="SUMG01000004">
    <property type="protein sequence ID" value="NBG87895.1"/>
    <property type="molecule type" value="Genomic_DNA"/>
</dbReference>
<feature type="transmembrane region" description="Helical" evidence="1">
    <location>
        <begin position="49"/>
        <end position="70"/>
    </location>
</feature>
<gene>
    <name evidence="2" type="ORF">ISALK_05215</name>
</gene>
<keyword evidence="3" id="KW-1185">Reference proteome</keyword>
<sequence>MIKEIITDKNFIGNVIQRFFRWVVNLLVLLLIGSWILSFMSEDSFLEVLSLISLGWSLRVVLVLFLIVTVSEIIREYRKRYTI</sequence>
<proteinExistence type="predicted"/>
<protein>
    <submittedName>
        <fullName evidence="2">Uncharacterized protein</fullName>
    </submittedName>
</protein>
<comment type="caution">
    <text evidence="2">The sequence shown here is derived from an EMBL/GenBank/DDBJ whole genome shotgun (WGS) entry which is preliminary data.</text>
</comment>
<organism evidence="2 3">
    <name type="scientific">Isachenkonia alkalipeptolytica</name>
    <dbReference type="NCBI Taxonomy" id="2565777"/>
    <lineage>
        <taxon>Bacteria</taxon>
        <taxon>Bacillati</taxon>
        <taxon>Bacillota</taxon>
        <taxon>Clostridia</taxon>
        <taxon>Eubacteriales</taxon>
        <taxon>Clostridiaceae</taxon>
        <taxon>Isachenkonia</taxon>
    </lineage>
</organism>
<dbReference type="RefSeq" id="WP_160719847.1">
    <property type="nucleotide sequence ID" value="NZ_SUMG01000004.1"/>
</dbReference>
<keyword evidence="1" id="KW-1133">Transmembrane helix</keyword>
<evidence type="ECO:0000313" key="2">
    <source>
        <dbReference type="EMBL" id="NBG87895.1"/>
    </source>
</evidence>
<feature type="transmembrane region" description="Helical" evidence="1">
    <location>
        <begin position="19"/>
        <end position="37"/>
    </location>
</feature>
<dbReference type="AlphaFoldDB" id="A0AA43XJA4"/>
<evidence type="ECO:0000256" key="1">
    <source>
        <dbReference type="SAM" id="Phobius"/>
    </source>
</evidence>
<reference evidence="2 3" key="1">
    <citation type="submission" date="2019-04" db="EMBL/GenBank/DDBJ databases">
        <title>Isachenkonia alkalipeptolytica gen. nov. sp. nov. a new anaerobic, alkiliphilic organothrophic bacterium capable to reduce synthesized ferrihydrite isolated from a soda lake.</title>
        <authorList>
            <person name="Toshchakov S.V."/>
            <person name="Zavarzina D.G."/>
            <person name="Zhilina T.N."/>
            <person name="Kostrikina N.A."/>
            <person name="Kublanov I.V."/>
        </authorList>
    </citation>
    <scope>NUCLEOTIDE SEQUENCE [LARGE SCALE GENOMIC DNA]</scope>
    <source>
        <strain evidence="2 3">Z-1701</strain>
    </source>
</reference>
<dbReference type="Proteomes" id="UP000449710">
    <property type="component" value="Unassembled WGS sequence"/>
</dbReference>
<keyword evidence="1" id="KW-0812">Transmembrane</keyword>
<name>A0AA43XJA4_9CLOT</name>